<keyword evidence="5" id="KW-0472">Membrane</keyword>
<keyword evidence="3" id="KW-0804">Transcription</keyword>
<keyword evidence="2 4" id="KW-0238">DNA-binding</keyword>
<evidence type="ECO:0000313" key="7">
    <source>
        <dbReference type="EMBL" id="RKD33928.1"/>
    </source>
</evidence>
<feature type="domain" description="HTH tetR-type" evidence="6">
    <location>
        <begin position="7"/>
        <end position="67"/>
    </location>
</feature>
<dbReference type="PROSITE" id="PS50977">
    <property type="entry name" value="HTH_TETR_2"/>
    <property type="match status" value="1"/>
</dbReference>
<feature type="DNA-binding region" description="H-T-H motif" evidence="4">
    <location>
        <begin position="30"/>
        <end position="49"/>
    </location>
</feature>
<dbReference type="Pfam" id="PF00440">
    <property type="entry name" value="TetR_N"/>
    <property type="match status" value="1"/>
</dbReference>
<dbReference type="PANTHER" id="PTHR43479:SF11">
    <property type="entry name" value="ACREF_ENVCD OPERON REPRESSOR-RELATED"/>
    <property type="match status" value="1"/>
</dbReference>
<dbReference type="GO" id="GO:0003677">
    <property type="term" value="F:DNA binding"/>
    <property type="evidence" value="ECO:0007669"/>
    <property type="project" value="UniProtKB-UniRule"/>
</dbReference>
<dbReference type="SUPFAM" id="SSF46689">
    <property type="entry name" value="Homeodomain-like"/>
    <property type="match status" value="1"/>
</dbReference>
<evidence type="ECO:0000256" key="1">
    <source>
        <dbReference type="ARBA" id="ARBA00023015"/>
    </source>
</evidence>
<evidence type="ECO:0000313" key="8">
    <source>
        <dbReference type="Proteomes" id="UP000284177"/>
    </source>
</evidence>
<dbReference type="EMBL" id="MCIB01000003">
    <property type="protein sequence ID" value="RKD33928.1"/>
    <property type="molecule type" value="Genomic_DNA"/>
</dbReference>
<comment type="caution">
    <text evidence="7">The sequence shown here is derived from an EMBL/GenBank/DDBJ whole genome shotgun (WGS) entry which is preliminary data.</text>
</comment>
<dbReference type="RefSeq" id="WP_120167420.1">
    <property type="nucleotide sequence ID" value="NZ_MCIB01000003.1"/>
</dbReference>
<proteinExistence type="predicted"/>
<dbReference type="InterPro" id="IPR050624">
    <property type="entry name" value="HTH-type_Tx_Regulator"/>
</dbReference>
<dbReference type="PANTHER" id="PTHR43479">
    <property type="entry name" value="ACREF/ENVCD OPERON REPRESSOR-RELATED"/>
    <property type="match status" value="1"/>
</dbReference>
<dbReference type="InterPro" id="IPR001647">
    <property type="entry name" value="HTH_TetR"/>
</dbReference>
<evidence type="ECO:0000256" key="4">
    <source>
        <dbReference type="PROSITE-ProRule" id="PRU00335"/>
    </source>
</evidence>
<keyword evidence="5" id="KW-0812">Transmembrane</keyword>
<dbReference type="OrthoDB" id="9815924at2"/>
<dbReference type="Proteomes" id="UP000284177">
    <property type="component" value="Unassembled WGS sequence"/>
</dbReference>
<gene>
    <name evidence="7" type="ORF">BET03_08350</name>
</gene>
<evidence type="ECO:0000259" key="6">
    <source>
        <dbReference type="PROSITE" id="PS50977"/>
    </source>
</evidence>
<keyword evidence="1" id="KW-0805">Transcription regulation</keyword>
<evidence type="ECO:0000256" key="2">
    <source>
        <dbReference type="ARBA" id="ARBA00023125"/>
    </source>
</evidence>
<dbReference type="InterPro" id="IPR009057">
    <property type="entry name" value="Homeodomain-like_sf"/>
</dbReference>
<name>A0A419T8Y5_9FIRM</name>
<protein>
    <submittedName>
        <fullName evidence="7">TetR family transcriptional regulator</fullName>
    </submittedName>
</protein>
<feature type="transmembrane region" description="Helical" evidence="5">
    <location>
        <begin position="156"/>
        <end position="173"/>
    </location>
</feature>
<dbReference type="GO" id="GO:0045892">
    <property type="term" value="P:negative regulation of DNA-templated transcription"/>
    <property type="evidence" value="ECO:0007669"/>
    <property type="project" value="UniProtKB-ARBA"/>
</dbReference>
<dbReference type="PRINTS" id="PR00455">
    <property type="entry name" value="HTHTETR"/>
</dbReference>
<evidence type="ECO:0000256" key="5">
    <source>
        <dbReference type="SAM" id="Phobius"/>
    </source>
</evidence>
<dbReference type="AlphaFoldDB" id="A0A419T8Y5"/>
<reference evidence="7 8" key="1">
    <citation type="submission" date="2016-08" db="EMBL/GenBank/DDBJ databases">
        <title>Novel Firmicutes and Novel Genomes.</title>
        <authorList>
            <person name="Poppleton D.I."/>
            <person name="Gribaldo S."/>
        </authorList>
    </citation>
    <scope>NUCLEOTIDE SEQUENCE [LARGE SCALE GENOMIC DNA]</scope>
    <source>
        <strain evidence="7 8">CTT3</strain>
    </source>
</reference>
<dbReference type="Gene3D" id="1.10.357.10">
    <property type="entry name" value="Tetracycline Repressor, domain 2"/>
    <property type="match status" value="1"/>
</dbReference>
<sequence length="208" mass="24261">MSQKKVSDKKSRILKVAEEVFAEVGYDGARVDDIAKRAEVNKALIYYYFQSKEDILNTLLTNLMEDTKKMVGDNLKGISIKDIDDDFESLINVFLDFLSERKNIIKVALSESLKSNSKNSIILKIASLLMDAEIENIRKATEKKGIKFPQKKQQMLVMEFFTGVMPILNFVIYKDQWKEYYDINEDELKKYFLKVFKETHIAYHMSKL</sequence>
<accession>A0A419T8Y5</accession>
<evidence type="ECO:0000256" key="3">
    <source>
        <dbReference type="ARBA" id="ARBA00023163"/>
    </source>
</evidence>
<keyword evidence="5" id="KW-1133">Transmembrane helix</keyword>
<dbReference type="FunFam" id="1.10.10.60:FF:000141">
    <property type="entry name" value="TetR family transcriptional regulator"/>
    <property type="match status" value="1"/>
</dbReference>
<organism evidence="7 8">
    <name type="scientific">Thermohalobacter berrensis</name>
    <dbReference type="NCBI Taxonomy" id="99594"/>
    <lineage>
        <taxon>Bacteria</taxon>
        <taxon>Bacillati</taxon>
        <taxon>Bacillota</taxon>
        <taxon>Tissierellia</taxon>
        <taxon>Tissierellales</taxon>
        <taxon>Thermohalobacteraceae</taxon>
        <taxon>Thermohalobacter</taxon>
    </lineage>
</organism>
<keyword evidence="8" id="KW-1185">Reference proteome</keyword>